<accession>A0A9D4S334</accession>
<name>A0A9D4S334_DREPO</name>
<keyword evidence="2" id="KW-1185">Reference proteome</keyword>
<evidence type="ECO:0000313" key="1">
    <source>
        <dbReference type="EMBL" id="KAH3889966.1"/>
    </source>
</evidence>
<sequence>MLLFFYFRYITDLEQVDDSIRESLQKLMDTGKSITKALGYRVIQEKLTQQIWDTEFNAIDTESLDAYILNRLKNERRGLKNQALLDTQNKMLNDYLAMGGTANDESEDIVS</sequence>
<dbReference type="AlphaFoldDB" id="A0A9D4S334"/>
<organism evidence="1 2">
    <name type="scientific">Dreissena polymorpha</name>
    <name type="common">Zebra mussel</name>
    <name type="synonym">Mytilus polymorpha</name>
    <dbReference type="NCBI Taxonomy" id="45954"/>
    <lineage>
        <taxon>Eukaryota</taxon>
        <taxon>Metazoa</taxon>
        <taxon>Spiralia</taxon>
        <taxon>Lophotrochozoa</taxon>
        <taxon>Mollusca</taxon>
        <taxon>Bivalvia</taxon>
        <taxon>Autobranchia</taxon>
        <taxon>Heteroconchia</taxon>
        <taxon>Euheterodonta</taxon>
        <taxon>Imparidentia</taxon>
        <taxon>Neoheterodontei</taxon>
        <taxon>Myida</taxon>
        <taxon>Dreissenoidea</taxon>
        <taxon>Dreissenidae</taxon>
        <taxon>Dreissena</taxon>
    </lineage>
</organism>
<proteinExistence type="predicted"/>
<reference evidence="1" key="1">
    <citation type="journal article" date="2019" name="bioRxiv">
        <title>The Genome of the Zebra Mussel, Dreissena polymorpha: A Resource for Invasive Species Research.</title>
        <authorList>
            <person name="McCartney M.A."/>
            <person name="Auch B."/>
            <person name="Kono T."/>
            <person name="Mallez S."/>
            <person name="Zhang Y."/>
            <person name="Obille A."/>
            <person name="Becker A."/>
            <person name="Abrahante J.E."/>
            <person name="Garbe J."/>
            <person name="Badalamenti J.P."/>
            <person name="Herman A."/>
            <person name="Mangelson H."/>
            <person name="Liachko I."/>
            <person name="Sullivan S."/>
            <person name="Sone E.D."/>
            <person name="Koren S."/>
            <person name="Silverstein K.A.T."/>
            <person name="Beckman K.B."/>
            <person name="Gohl D.M."/>
        </authorList>
    </citation>
    <scope>NUCLEOTIDE SEQUENCE</scope>
    <source>
        <strain evidence="1">Duluth1</strain>
        <tissue evidence="1">Whole animal</tissue>
    </source>
</reference>
<reference evidence="1" key="2">
    <citation type="submission" date="2020-11" db="EMBL/GenBank/DDBJ databases">
        <authorList>
            <person name="McCartney M.A."/>
            <person name="Auch B."/>
            <person name="Kono T."/>
            <person name="Mallez S."/>
            <person name="Becker A."/>
            <person name="Gohl D.M."/>
            <person name="Silverstein K.A.T."/>
            <person name="Koren S."/>
            <person name="Bechman K.B."/>
            <person name="Herman A."/>
            <person name="Abrahante J.E."/>
            <person name="Garbe J."/>
        </authorList>
    </citation>
    <scope>NUCLEOTIDE SEQUENCE</scope>
    <source>
        <strain evidence="1">Duluth1</strain>
        <tissue evidence="1">Whole animal</tissue>
    </source>
</reference>
<dbReference type="EMBL" id="JAIWYP010000001">
    <property type="protein sequence ID" value="KAH3889966.1"/>
    <property type="molecule type" value="Genomic_DNA"/>
</dbReference>
<protein>
    <submittedName>
        <fullName evidence="1">Uncharacterized protein</fullName>
    </submittedName>
</protein>
<dbReference type="Proteomes" id="UP000828390">
    <property type="component" value="Unassembled WGS sequence"/>
</dbReference>
<comment type="caution">
    <text evidence="1">The sequence shown here is derived from an EMBL/GenBank/DDBJ whole genome shotgun (WGS) entry which is preliminary data.</text>
</comment>
<gene>
    <name evidence="1" type="ORF">DPMN_014033</name>
</gene>
<evidence type="ECO:0000313" key="2">
    <source>
        <dbReference type="Proteomes" id="UP000828390"/>
    </source>
</evidence>